<keyword evidence="1" id="KW-1133">Transmembrane helix</keyword>
<evidence type="ECO:0000313" key="3">
    <source>
        <dbReference type="Proteomes" id="UP000270299"/>
    </source>
</evidence>
<name>A0A3L6ZVC2_9MICO</name>
<proteinExistence type="predicted"/>
<keyword evidence="1" id="KW-0812">Transmembrane</keyword>
<protein>
    <submittedName>
        <fullName evidence="2">Uncharacterized protein</fullName>
    </submittedName>
</protein>
<organism evidence="2 3">
    <name type="scientific">Mycetocola manganoxydans</name>
    <dbReference type="NCBI Taxonomy" id="699879"/>
    <lineage>
        <taxon>Bacteria</taxon>
        <taxon>Bacillati</taxon>
        <taxon>Actinomycetota</taxon>
        <taxon>Actinomycetes</taxon>
        <taxon>Micrococcales</taxon>
        <taxon>Microbacteriaceae</taxon>
        <taxon>Mycetocola</taxon>
    </lineage>
</organism>
<comment type="caution">
    <text evidence="2">The sequence shown here is derived from an EMBL/GenBank/DDBJ whole genome shotgun (WGS) entry which is preliminary data.</text>
</comment>
<reference evidence="2 3" key="1">
    <citation type="submission" date="2018-10" db="EMBL/GenBank/DDBJ databases">
        <authorList>
            <person name="Li J."/>
        </authorList>
    </citation>
    <scope>NUCLEOTIDE SEQUENCE [LARGE SCALE GENOMIC DNA]</scope>
    <source>
        <strain evidence="2 3">CCTCC AB209002</strain>
    </source>
</reference>
<dbReference type="EMBL" id="RCUV01000008">
    <property type="protein sequence ID" value="RLP71511.1"/>
    <property type="molecule type" value="Genomic_DNA"/>
</dbReference>
<sequence length="78" mass="8368">MDNYWLNALWSVIPTILVGAAFFFVMRGIIRADRTERAAYANLEAAERSRLGLPPAAVKDAASLKDATGTKTSSPAGI</sequence>
<feature type="transmembrane region" description="Helical" evidence="1">
    <location>
        <begin position="6"/>
        <end position="25"/>
    </location>
</feature>
<dbReference type="Proteomes" id="UP000270299">
    <property type="component" value="Unassembled WGS sequence"/>
</dbReference>
<evidence type="ECO:0000313" key="2">
    <source>
        <dbReference type="EMBL" id="RLP71511.1"/>
    </source>
</evidence>
<dbReference type="AlphaFoldDB" id="A0A3L6ZVC2"/>
<keyword evidence="1" id="KW-0472">Membrane</keyword>
<dbReference type="OrthoDB" id="4807612at2"/>
<accession>A0A3L6ZVC2</accession>
<evidence type="ECO:0000256" key="1">
    <source>
        <dbReference type="SAM" id="Phobius"/>
    </source>
</evidence>
<keyword evidence="3" id="KW-1185">Reference proteome</keyword>
<gene>
    <name evidence="2" type="ORF">D9V29_08545</name>
</gene>